<keyword evidence="2" id="KW-1185">Reference proteome</keyword>
<gene>
    <name evidence="1" type="ORF">OPR82_20430</name>
</gene>
<reference evidence="1 2" key="1">
    <citation type="submission" date="2022-11" db="EMBL/GenBank/DDBJ databases">
        <title>Brucella sp. YY2X, whole genome shotgun sequencing project.</title>
        <authorList>
            <person name="Yang Y."/>
        </authorList>
    </citation>
    <scope>NUCLEOTIDE SEQUENCE [LARGE SCALE GENOMIC DNA]</scope>
    <source>
        <strain evidence="1 2">YY2X</strain>
    </source>
</reference>
<accession>A0ABT3QTY5</accession>
<evidence type="ECO:0008006" key="3">
    <source>
        <dbReference type="Google" id="ProtNLM"/>
    </source>
</evidence>
<dbReference type="EMBL" id="JAPHAV010000018">
    <property type="protein sequence ID" value="MCX2699082.1"/>
    <property type="molecule type" value="Genomic_DNA"/>
</dbReference>
<name>A0ABT3QTY5_9HYPH</name>
<organism evidence="1 2">
    <name type="scientific">Ochrobactrum chromiisoli</name>
    <dbReference type="NCBI Taxonomy" id="2993941"/>
    <lineage>
        <taxon>Bacteria</taxon>
        <taxon>Pseudomonadati</taxon>
        <taxon>Pseudomonadota</taxon>
        <taxon>Alphaproteobacteria</taxon>
        <taxon>Hyphomicrobiales</taxon>
        <taxon>Brucellaceae</taxon>
        <taxon>Brucella/Ochrobactrum group</taxon>
        <taxon>Ochrobactrum</taxon>
    </lineage>
</organism>
<sequence>MITRHYEEMVHAAIGSRRVWVLTIASTVEALALELFPRQSKDVAADLKSIEALSAHIDKWSGNNDLKAFAIGAVARRADMTVSKGLRKLVNDKKIRDDGVKAWNYVRNRVMHGSLVSIYSDKEEDERILAMIELVHELTDEILRRPQT</sequence>
<evidence type="ECO:0000313" key="1">
    <source>
        <dbReference type="EMBL" id="MCX2699082.1"/>
    </source>
</evidence>
<dbReference type="RefSeq" id="WP_265986746.1">
    <property type="nucleotide sequence ID" value="NZ_JAPHAV010000018.1"/>
</dbReference>
<comment type="caution">
    <text evidence="1">The sequence shown here is derived from an EMBL/GenBank/DDBJ whole genome shotgun (WGS) entry which is preliminary data.</text>
</comment>
<protein>
    <recommendedName>
        <fullName evidence="3">MAE-28990/MAE-18760-like HEPN domain-containing protein</fullName>
    </recommendedName>
</protein>
<evidence type="ECO:0000313" key="2">
    <source>
        <dbReference type="Proteomes" id="UP001301216"/>
    </source>
</evidence>
<dbReference type="Proteomes" id="UP001301216">
    <property type="component" value="Unassembled WGS sequence"/>
</dbReference>
<proteinExistence type="predicted"/>